<dbReference type="Proteomes" id="UP001210720">
    <property type="component" value="Unassembled WGS sequence"/>
</dbReference>
<dbReference type="PANTHER" id="PTHR30576">
    <property type="entry name" value="COLANIC BIOSYNTHESIS UDP-GLUCOSE LIPID CARRIER TRANSFERASE"/>
    <property type="match status" value="1"/>
</dbReference>
<evidence type="ECO:0000256" key="3">
    <source>
        <dbReference type="SAM" id="Phobius"/>
    </source>
</evidence>
<sequence>MSPAGQKAFRIFILLVLLIELPVMIALVPIVVLAGVLLPRDLFFRLCAGGLFILLLPPIIVVSVLVLVRDGRPILYRAERMKAPGKPFNLLKFRTMSVAETDSGVSGGDKVSRITPLGAFLRDKRLDELPQLINIMRGDITFVGPRPPLRRYVEMYPDLYADVLKAKPGITGLASLIFHRTEERLLAPCNTAEETEDVYCRRCIPRKARLDLIYANRQTVCSDFRVMVATVVKRVKMH</sequence>
<name>A0ABT4XN38_9RHOB</name>
<evidence type="ECO:0000256" key="1">
    <source>
        <dbReference type="ARBA" id="ARBA00006464"/>
    </source>
</evidence>
<evidence type="ECO:0000256" key="2">
    <source>
        <dbReference type="ARBA" id="ARBA00023169"/>
    </source>
</evidence>
<keyword evidence="6" id="KW-1185">Reference proteome</keyword>
<evidence type="ECO:0000313" key="6">
    <source>
        <dbReference type="Proteomes" id="UP001210720"/>
    </source>
</evidence>
<evidence type="ECO:0000259" key="4">
    <source>
        <dbReference type="Pfam" id="PF02397"/>
    </source>
</evidence>
<dbReference type="PANTHER" id="PTHR30576:SF20">
    <property type="entry name" value="QUINOVOSAMINEPHOSPHOTRANSFERAE-RELATED"/>
    <property type="match status" value="1"/>
</dbReference>
<accession>A0ABT4XN38</accession>
<reference evidence="5 6" key="1">
    <citation type="submission" date="2023-01" db="EMBL/GenBank/DDBJ databases">
        <title>Thalassococcus onchidii sp. nov., isolated from a marine invertebrate from the South China Sea.</title>
        <authorList>
            <person name="Xu S."/>
            <person name="Liu Z."/>
            <person name="Xu Y."/>
        </authorList>
    </citation>
    <scope>NUCLEOTIDE SEQUENCE [LARGE SCALE GENOMIC DNA]</scope>
    <source>
        <strain evidence="5 6">KCTC 32084</strain>
    </source>
</reference>
<feature type="domain" description="Bacterial sugar transferase" evidence="4">
    <location>
        <begin position="46"/>
        <end position="234"/>
    </location>
</feature>
<feature type="transmembrane region" description="Helical" evidence="3">
    <location>
        <begin position="43"/>
        <end position="68"/>
    </location>
</feature>
<protein>
    <submittedName>
        <fullName evidence="5">Sugar transferase</fullName>
    </submittedName>
</protein>
<dbReference type="Pfam" id="PF02397">
    <property type="entry name" value="Bac_transf"/>
    <property type="match status" value="1"/>
</dbReference>
<proteinExistence type="inferred from homology"/>
<keyword evidence="3" id="KW-0812">Transmembrane</keyword>
<comment type="caution">
    <text evidence="5">The sequence shown here is derived from an EMBL/GenBank/DDBJ whole genome shotgun (WGS) entry which is preliminary data.</text>
</comment>
<dbReference type="InterPro" id="IPR003362">
    <property type="entry name" value="Bact_transf"/>
</dbReference>
<dbReference type="EMBL" id="JAQIOY010000001">
    <property type="protein sequence ID" value="MDA7423345.1"/>
    <property type="molecule type" value="Genomic_DNA"/>
</dbReference>
<dbReference type="GO" id="GO:0016740">
    <property type="term" value="F:transferase activity"/>
    <property type="evidence" value="ECO:0007669"/>
    <property type="project" value="UniProtKB-KW"/>
</dbReference>
<dbReference type="RefSeq" id="WP_271430707.1">
    <property type="nucleotide sequence ID" value="NZ_JAQIOY010000001.1"/>
</dbReference>
<keyword evidence="2" id="KW-0270">Exopolysaccharide synthesis</keyword>
<comment type="similarity">
    <text evidence="1">Belongs to the bacterial sugar transferase family.</text>
</comment>
<evidence type="ECO:0000313" key="5">
    <source>
        <dbReference type="EMBL" id="MDA7423345.1"/>
    </source>
</evidence>
<keyword evidence="5" id="KW-0808">Transferase</keyword>
<keyword evidence="3" id="KW-0472">Membrane</keyword>
<organism evidence="5 6">
    <name type="scientific">Thalassococcus lentus</name>
    <dbReference type="NCBI Taxonomy" id="1210524"/>
    <lineage>
        <taxon>Bacteria</taxon>
        <taxon>Pseudomonadati</taxon>
        <taxon>Pseudomonadota</taxon>
        <taxon>Alphaproteobacteria</taxon>
        <taxon>Rhodobacterales</taxon>
        <taxon>Roseobacteraceae</taxon>
        <taxon>Thalassococcus</taxon>
    </lineage>
</organism>
<feature type="transmembrane region" description="Helical" evidence="3">
    <location>
        <begin position="12"/>
        <end position="37"/>
    </location>
</feature>
<keyword evidence="3" id="KW-1133">Transmembrane helix</keyword>
<gene>
    <name evidence="5" type="ORF">PFY00_01275</name>
</gene>